<protein>
    <submittedName>
        <fullName evidence="2">SAM-dependent methyltransferase</fullName>
    </submittedName>
</protein>
<dbReference type="eggNOG" id="COG0500">
    <property type="taxonomic scope" value="Bacteria"/>
</dbReference>
<dbReference type="InterPro" id="IPR029063">
    <property type="entry name" value="SAM-dependent_MTases_sf"/>
</dbReference>
<evidence type="ECO:0000313" key="2">
    <source>
        <dbReference type="EMBL" id="KRK12790.1"/>
    </source>
</evidence>
<feature type="domain" description="Methyltransferase" evidence="1">
    <location>
        <begin position="42"/>
        <end position="76"/>
    </location>
</feature>
<dbReference type="RefSeq" id="WP_010490918.1">
    <property type="nucleotide sequence ID" value="NZ_AZCT01000004.1"/>
</dbReference>
<dbReference type="GO" id="GO:0032259">
    <property type="term" value="P:methylation"/>
    <property type="evidence" value="ECO:0007669"/>
    <property type="project" value="UniProtKB-KW"/>
</dbReference>
<dbReference type="EMBL" id="AZCT01000004">
    <property type="protein sequence ID" value="KRK12790.1"/>
    <property type="molecule type" value="Genomic_DNA"/>
</dbReference>
<proteinExistence type="predicted"/>
<comment type="caution">
    <text evidence="2">The sequence shown here is derived from an EMBL/GenBank/DDBJ whole genome shotgun (WGS) entry which is preliminary data.</text>
</comment>
<dbReference type="GO" id="GO:0008168">
    <property type="term" value="F:methyltransferase activity"/>
    <property type="evidence" value="ECO:0007669"/>
    <property type="project" value="UniProtKB-KW"/>
</dbReference>
<evidence type="ECO:0000259" key="1">
    <source>
        <dbReference type="Pfam" id="PF13847"/>
    </source>
</evidence>
<dbReference type="Gene3D" id="3.40.50.150">
    <property type="entry name" value="Vaccinia Virus protein VP39"/>
    <property type="match status" value="1"/>
</dbReference>
<dbReference type="Pfam" id="PF13847">
    <property type="entry name" value="Methyltransf_31"/>
    <property type="match status" value="1"/>
</dbReference>
<reference evidence="2 3" key="1">
    <citation type="journal article" date="2015" name="Genome Announc.">
        <title>Expanding the biotechnology potential of lactobacilli through comparative genomics of 213 strains and associated genera.</title>
        <authorList>
            <person name="Sun Z."/>
            <person name="Harris H.M."/>
            <person name="McCann A."/>
            <person name="Guo C."/>
            <person name="Argimon S."/>
            <person name="Zhang W."/>
            <person name="Yang X."/>
            <person name="Jeffery I.B."/>
            <person name="Cooney J.C."/>
            <person name="Kagawa T.F."/>
            <person name="Liu W."/>
            <person name="Song Y."/>
            <person name="Salvetti E."/>
            <person name="Wrobel A."/>
            <person name="Rasinkangas P."/>
            <person name="Parkhill J."/>
            <person name="Rea M.C."/>
            <person name="O'Sullivan O."/>
            <person name="Ritari J."/>
            <person name="Douillard F.P."/>
            <person name="Paul Ross R."/>
            <person name="Yang R."/>
            <person name="Briner A.E."/>
            <person name="Felis G.E."/>
            <person name="de Vos W.M."/>
            <person name="Barrangou R."/>
            <person name="Klaenhammer T.R."/>
            <person name="Caufield P.W."/>
            <person name="Cui Y."/>
            <person name="Zhang H."/>
            <person name="O'Toole P.W."/>
        </authorList>
    </citation>
    <scope>NUCLEOTIDE SEQUENCE [LARGE SCALE GENOMIC DNA]</scope>
    <source>
        <strain evidence="2 3">DSM 20178</strain>
    </source>
</reference>
<sequence length="274" mass="30014">MKNHLDDITKLMALGPTADSYAVQRRQTAHRIAIADAWQVQAGENILEIGCGQGDLSAVLADRVGSSGHVTGVDIASRDYGAPLTLGQAWDHLLNGPLASRLTVHFNTDLTNSLGTLADQHFDRIVMAHSLWYFESDNALALLLNNLRAIGDFVDVAEWSLQPTVLNQIGHLQAAMIQGLLYAIAPSDVANIRTLITPDTLTQIAHDHTWTYTPGQLIEDPDLDDARWEIATTNALLTELKLSTNLRDRVKPQLEAMHHNGTATLPTFTGRITF</sequence>
<name>A0A0R1ETX3_LACZE</name>
<dbReference type="PATRIC" id="fig|1423816.3.peg.2473"/>
<dbReference type="InterPro" id="IPR025714">
    <property type="entry name" value="Methyltranfer_dom"/>
</dbReference>
<evidence type="ECO:0000313" key="3">
    <source>
        <dbReference type="Proteomes" id="UP000051984"/>
    </source>
</evidence>
<dbReference type="SUPFAM" id="SSF53335">
    <property type="entry name" value="S-adenosyl-L-methionine-dependent methyltransferases"/>
    <property type="match status" value="1"/>
</dbReference>
<gene>
    <name evidence="2" type="ORF">FD51_GL002376</name>
</gene>
<dbReference type="CDD" id="cd02440">
    <property type="entry name" value="AdoMet_MTases"/>
    <property type="match status" value="1"/>
</dbReference>
<keyword evidence="2" id="KW-0489">Methyltransferase</keyword>
<dbReference type="AlphaFoldDB" id="A0A0R1ETX3"/>
<keyword evidence="2" id="KW-0808">Transferase</keyword>
<dbReference type="Proteomes" id="UP000051984">
    <property type="component" value="Unassembled WGS sequence"/>
</dbReference>
<organism evidence="2 3">
    <name type="scientific">Lacticaseibacillus zeae DSM 20178 = KCTC 3804</name>
    <dbReference type="NCBI Taxonomy" id="1423816"/>
    <lineage>
        <taxon>Bacteria</taxon>
        <taxon>Bacillati</taxon>
        <taxon>Bacillota</taxon>
        <taxon>Bacilli</taxon>
        <taxon>Lactobacillales</taxon>
        <taxon>Lactobacillaceae</taxon>
        <taxon>Lacticaseibacillus</taxon>
    </lineage>
</organism>
<accession>A0A0R1ETX3</accession>